<feature type="transmembrane region" description="Helical" evidence="5">
    <location>
        <begin position="83"/>
        <end position="101"/>
    </location>
</feature>
<name>A0A6F8SL45_9ACTN</name>
<dbReference type="InterPro" id="IPR050327">
    <property type="entry name" value="Proton-linked_MCT"/>
</dbReference>
<gene>
    <name evidence="7" type="ORF">ADCFC_12630</name>
</gene>
<evidence type="ECO:0000256" key="2">
    <source>
        <dbReference type="ARBA" id="ARBA00022692"/>
    </source>
</evidence>
<dbReference type="PANTHER" id="PTHR11360">
    <property type="entry name" value="MONOCARBOXYLATE TRANSPORTER"/>
    <property type="match status" value="1"/>
</dbReference>
<comment type="subcellular location">
    <subcellularLocation>
        <location evidence="1">Cell membrane</location>
        <topology evidence="1">Multi-pass membrane protein</topology>
    </subcellularLocation>
</comment>
<accession>A0A6F8SL45</accession>
<dbReference type="InterPro" id="IPR020846">
    <property type="entry name" value="MFS_dom"/>
</dbReference>
<protein>
    <submittedName>
        <fullName evidence="7">MFS transporter</fullName>
    </submittedName>
</protein>
<feature type="transmembrane region" description="Helical" evidence="5">
    <location>
        <begin position="363"/>
        <end position="385"/>
    </location>
</feature>
<feature type="transmembrane region" description="Helical" evidence="5">
    <location>
        <begin position="173"/>
        <end position="194"/>
    </location>
</feature>
<feature type="transmembrane region" description="Helical" evidence="5">
    <location>
        <begin position="304"/>
        <end position="323"/>
    </location>
</feature>
<feature type="transmembrane region" description="Helical" evidence="5">
    <location>
        <begin position="107"/>
        <end position="127"/>
    </location>
</feature>
<feature type="transmembrane region" description="Helical" evidence="5">
    <location>
        <begin position="391"/>
        <end position="413"/>
    </location>
</feature>
<dbReference type="KEGG" id="ahat:ADCFC_13840"/>
<dbReference type="AlphaFoldDB" id="A0A6F8SL45"/>
<keyword evidence="3 5" id="KW-1133">Transmembrane helix</keyword>
<evidence type="ECO:0000259" key="6">
    <source>
        <dbReference type="PROSITE" id="PS50850"/>
    </source>
</evidence>
<reference evidence="8" key="2">
    <citation type="submission" date="2020-03" db="EMBL/GenBank/DDBJ databases">
        <title>Complete Genome Sequence of Adlercreutzia sp. strain 8CFCBH1 Producing Equol, Isolated from Healthy Japanese Feces.</title>
        <authorList>
            <person name="Ogata Y."/>
            <person name="Sakamoto M."/>
            <person name="Ohkuma M."/>
            <person name="Hattori M."/>
            <person name="Suda W."/>
        </authorList>
    </citation>
    <scope>NUCLEOTIDE SEQUENCE [LARGE SCALE GENOMIC DNA]</scope>
    <source>
        <strain evidence="8">8CFCBH1</strain>
    </source>
</reference>
<evidence type="ECO:0000256" key="4">
    <source>
        <dbReference type="ARBA" id="ARBA00023136"/>
    </source>
</evidence>
<organism evidence="7 8">
    <name type="scientific">Adlercreutzia hattorii</name>
    <dbReference type="NCBI Taxonomy" id="2707299"/>
    <lineage>
        <taxon>Bacteria</taxon>
        <taxon>Bacillati</taxon>
        <taxon>Actinomycetota</taxon>
        <taxon>Coriobacteriia</taxon>
        <taxon>Eggerthellales</taxon>
        <taxon>Eggerthellaceae</taxon>
        <taxon>Adlercreutzia</taxon>
    </lineage>
</organism>
<feature type="transmembrane region" description="Helical" evidence="5">
    <location>
        <begin position="236"/>
        <end position="255"/>
    </location>
</feature>
<feature type="transmembrane region" description="Helical" evidence="5">
    <location>
        <begin position="139"/>
        <end position="161"/>
    </location>
</feature>
<evidence type="ECO:0000256" key="5">
    <source>
        <dbReference type="SAM" id="Phobius"/>
    </source>
</evidence>
<reference evidence="8" key="1">
    <citation type="journal article" date="2020" name="Microbiol. Resour. Announc.">
        <title>Complete Genome Sequence of Adlercreutzia sp. Strain 8CFCBH1, a Potent Producer of Equol, Isolated from Healthy Japanese Feces.</title>
        <authorList>
            <person name="Ogata Y."/>
            <person name="Sakamoto M."/>
            <person name="Ohkuma M."/>
            <person name="Hattori M."/>
            <person name="Suda W."/>
        </authorList>
    </citation>
    <scope>NUCLEOTIDE SEQUENCE [LARGE SCALE GENOMIC DNA]</scope>
    <source>
        <strain evidence="8">8CFCBH1</strain>
    </source>
</reference>
<dbReference type="InterPro" id="IPR036259">
    <property type="entry name" value="MFS_trans_sf"/>
</dbReference>
<dbReference type="EMBL" id="AP022829">
    <property type="protein sequence ID" value="BCA88765.1"/>
    <property type="molecule type" value="Genomic_DNA"/>
</dbReference>
<keyword evidence="8" id="KW-1185">Reference proteome</keyword>
<feature type="transmembrane region" description="Helical" evidence="5">
    <location>
        <begin position="329"/>
        <end position="351"/>
    </location>
</feature>
<sequence>MSGTATKEKLTVRHLLVVLTGIMITFGCSALCFSTWGLFQPVVAEGLGVEVTAFAMYVTVMYLTMTIASPFAGKLLQTMDIRILLSASAALVGCAFLLMSFSNTIVLFYVAAVMLGLGEITILWLAIPTLINRWFVERAGFFIGLCMAFTGIGGAIWSAVFTALTASGVDFHTIYLIWGVIALVTSLPFTLFCVRNSPEDCGLAPYGASMQKAASGAEVSAKPSGLSAGFVMKTPMFYAICIFAGLINIAILIAMQFPTYTKSLTDVAFDVAVVGGVMTSVMMVGQAIFKVVLGAAADKNAKGALIFAFAAGVAGILLCWFGTFSEYVMYVGAFIFGGCYATAVVLVPVICRQSFGTREYSVIYSRVSTVFNLIAAFAAMIWAWLGSSFGFTVEFIVALAMLVVILLLGLYIFKAAAGYKKDWTTE</sequence>
<feature type="domain" description="Major facilitator superfamily (MFS) profile" evidence="6">
    <location>
        <begin position="13"/>
        <end position="417"/>
    </location>
</feature>
<feature type="transmembrane region" description="Helical" evidence="5">
    <location>
        <begin position="12"/>
        <end position="39"/>
    </location>
</feature>
<dbReference type="RefSeq" id="WP_231699474.1">
    <property type="nucleotide sequence ID" value="NZ_AP022829.1"/>
</dbReference>
<proteinExistence type="predicted"/>
<dbReference type="PROSITE" id="PS50850">
    <property type="entry name" value="MFS"/>
    <property type="match status" value="1"/>
</dbReference>
<evidence type="ECO:0000313" key="7">
    <source>
        <dbReference type="EMBL" id="BCA88765.1"/>
    </source>
</evidence>
<dbReference type="GO" id="GO:0022857">
    <property type="term" value="F:transmembrane transporter activity"/>
    <property type="evidence" value="ECO:0007669"/>
    <property type="project" value="InterPro"/>
</dbReference>
<feature type="transmembrane region" description="Helical" evidence="5">
    <location>
        <begin position="51"/>
        <end position="71"/>
    </location>
</feature>
<dbReference type="GO" id="GO:0005886">
    <property type="term" value="C:plasma membrane"/>
    <property type="evidence" value="ECO:0007669"/>
    <property type="project" value="UniProtKB-SubCell"/>
</dbReference>
<keyword evidence="2 5" id="KW-0812">Transmembrane</keyword>
<dbReference type="PROSITE" id="PS51257">
    <property type="entry name" value="PROKAR_LIPOPROTEIN"/>
    <property type="match status" value="1"/>
</dbReference>
<dbReference type="Proteomes" id="UP000501727">
    <property type="component" value="Chromosome"/>
</dbReference>
<feature type="transmembrane region" description="Helical" evidence="5">
    <location>
        <begin position="267"/>
        <end position="292"/>
    </location>
</feature>
<evidence type="ECO:0000256" key="3">
    <source>
        <dbReference type="ARBA" id="ARBA00022989"/>
    </source>
</evidence>
<dbReference type="Pfam" id="PF07690">
    <property type="entry name" value="MFS_1"/>
    <property type="match status" value="1"/>
</dbReference>
<dbReference type="InterPro" id="IPR011701">
    <property type="entry name" value="MFS"/>
</dbReference>
<dbReference type="SUPFAM" id="SSF103473">
    <property type="entry name" value="MFS general substrate transporter"/>
    <property type="match status" value="1"/>
</dbReference>
<keyword evidence="4 5" id="KW-0472">Membrane</keyword>
<dbReference type="Gene3D" id="1.20.1250.20">
    <property type="entry name" value="MFS general substrate transporter like domains"/>
    <property type="match status" value="2"/>
</dbReference>
<evidence type="ECO:0000313" key="8">
    <source>
        <dbReference type="Proteomes" id="UP000501727"/>
    </source>
</evidence>
<evidence type="ECO:0000256" key="1">
    <source>
        <dbReference type="ARBA" id="ARBA00004651"/>
    </source>
</evidence>